<name>E5FNS2_TREPL</name>
<sequence length="64" mass="7100">MALTLRFPYSRAYGGAGVGRNFEKSSRFSVQKEGIGAPGSARTALQFKLFLLSRLFFIFTSHIP</sequence>
<dbReference type="AlphaFoldDB" id="E5FNS2"/>
<proteinExistence type="predicted"/>
<accession>E5FNS2</accession>
<organism evidence="1">
    <name type="scientific">Treponema pallidum</name>
    <dbReference type="NCBI Taxonomy" id="160"/>
    <lineage>
        <taxon>Bacteria</taxon>
        <taxon>Pseudomonadati</taxon>
        <taxon>Spirochaetota</taxon>
        <taxon>Spirochaetia</taxon>
        <taxon>Spirochaetales</taxon>
        <taxon>Treponemataceae</taxon>
        <taxon>Treponema</taxon>
    </lineage>
</organism>
<dbReference type="EMBL" id="HM585242">
    <property type="protein sequence ID" value="ADR64323.1"/>
    <property type="molecule type" value="Genomic_DNA"/>
</dbReference>
<protein>
    <submittedName>
        <fullName evidence="1">Uncharacterized protein</fullName>
    </submittedName>
</protein>
<evidence type="ECO:0000313" key="1">
    <source>
        <dbReference type="EMBL" id="ADR64323.1"/>
    </source>
</evidence>
<reference evidence="1" key="1">
    <citation type="journal article" date="2010" name="PLoS ONE">
        <title>Genome analysis of Treponema pallidum subsp. pallidum and subsp. pertenue strains: most of the genetic differences are localized in six regions.</title>
        <authorList>
            <person name="Mikalova L."/>
            <person name="Strouhal M."/>
            <person name="Cejkova D."/>
            <person name="Zobanikova M."/>
            <person name="Pospisilova P."/>
            <person name="Norris S.J."/>
            <person name="Sodergren E."/>
            <person name="Weinstock G.M."/>
            <person name="Smajs D."/>
        </authorList>
    </citation>
    <scope>NUCLEOTIDE SEQUENCE</scope>
</reference>